<dbReference type="PANTHER" id="PTHR43350:SF19">
    <property type="entry name" value="D-GULOSIDE 3-DEHYDROGENASE"/>
    <property type="match status" value="1"/>
</dbReference>
<evidence type="ECO:0000256" key="2">
    <source>
        <dbReference type="ARBA" id="ARBA00008072"/>
    </source>
</evidence>
<comment type="caution">
    <text evidence="7">The sequence shown here is derived from an EMBL/GenBank/DDBJ whole genome shotgun (WGS) entry which is preliminary data.</text>
</comment>
<dbReference type="Proteomes" id="UP000569914">
    <property type="component" value="Unassembled WGS sequence"/>
</dbReference>
<evidence type="ECO:0000256" key="4">
    <source>
        <dbReference type="ARBA" id="ARBA00022833"/>
    </source>
</evidence>
<keyword evidence="4" id="KW-0862">Zinc</keyword>
<dbReference type="SUPFAM" id="SSF50129">
    <property type="entry name" value="GroES-like"/>
    <property type="match status" value="1"/>
</dbReference>
<dbReference type="PANTHER" id="PTHR43350">
    <property type="entry name" value="NAD-DEPENDENT ALCOHOL DEHYDROGENASE"/>
    <property type="match status" value="1"/>
</dbReference>
<dbReference type="SUPFAM" id="SSF51735">
    <property type="entry name" value="NAD(P)-binding Rossmann-fold domains"/>
    <property type="match status" value="1"/>
</dbReference>
<name>A0A7Y9I578_9ACTN</name>
<dbReference type="RefSeq" id="WP_179749856.1">
    <property type="nucleotide sequence ID" value="NZ_JACCBU010000001.1"/>
</dbReference>
<dbReference type="Pfam" id="PF08240">
    <property type="entry name" value="ADH_N"/>
    <property type="match status" value="1"/>
</dbReference>
<dbReference type="InterPro" id="IPR013154">
    <property type="entry name" value="ADH-like_N"/>
</dbReference>
<evidence type="ECO:0000256" key="3">
    <source>
        <dbReference type="ARBA" id="ARBA00022723"/>
    </source>
</evidence>
<gene>
    <name evidence="7" type="ORF">BKA15_001751</name>
</gene>
<evidence type="ECO:0000259" key="6">
    <source>
        <dbReference type="Pfam" id="PF08240"/>
    </source>
</evidence>
<dbReference type="Gene3D" id="3.40.50.720">
    <property type="entry name" value="NAD(P)-binding Rossmann-like Domain"/>
    <property type="match status" value="1"/>
</dbReference>
<keyword evidence="3" id="KW-0479">Metal-binding</keyword>
<evidence type="ECO:0000313" key="8">
    <source>
        <dbReference type="Proteomes" id="UP000569914"/>
    </source>
</evidence>
<sequence length="320" mass="34319">MTVTEQRQMWAYQLDRPGHLVRRDVPVEADPEPGEVLVKIEAGGICGSDLPKFLTGKRFSPHDQAGPGYPMHEIAGTVVASRDPRFAAGDAVCGCMTGQRGLAELVRVSADTVVPIPDGLTLVESVLVQPLATIMYALDRLPDVRGRSAAVIGLGPIGLLFTHVLHQRGARVTGIDPVDRSSVATTFGVDELFVGGIADWVASAAEPAEICIEAVGHQTETLPYAIRGTAQLGHLYAFGVPDDLDYTLPFREAFDRAITLYLGVTQEWNAALLQSAAYLSEHRELLTMITHVLGPDAVNDAYTLCAGATPTRLKVVLDLT</sequence>
<accession>A0A7Y9I578</accession>
<comment type="cofactor">
    <cofactor evidence="1">
        <name>Zn(2+)</name>
        <dbReference type="ChEBI" id="CHEBI:29105"/>
    </cofactor>
</comment>
<dbReference type="InterPro" id="IPR036291">
    <property type="entry name" value="NAD(P)-bd_dom_sf"/>
</dbReference>
<organism evidence="7 8">
    <name type="scientific">Microlunatus parietis</name>
    <dbReference type="NCBI Taxonomy" id="682979"/>
    <lineage>
        <taxon>Bacteria</taxon>
        <taxon>Bacillati</taxon>
        <taxon>Actinomycetota</taxon>
        <taxon>Actinomycetes</taxon>
        <taxon>Propionibacteriales</taxon>
        <taxon>Propionibacteriaceae</taxon>
        <taxon>Microlunatus</taxon>
    </lineage>
</organism>
<evidence type="ECO:0000256" key="5">
    <source>
        <dbReference type="ARBA" id="ARBA00023002"/>
    </source>
</evidence>
<dbReference type="EMBL" id="JACCBU010000001">
    <property type="protein sequence ID" value="NYE70422.1"/>
    <property type="molecule type" value="Genomic_DNA"/>
</dbReference>
<evidence type="ECO:0000256" key="1">
    <source>
        <dbReference type="ARBA" id="ARBA00001947"/>
    </source>
</evidence>
<proteinExistence type="inferred from homology"/>
<dbReference type="Gene3D" id="3.90.180.10">
    <property type="entry name" value="Medium-chain alcohol dehydrogenases, catalytic domain"/>
    <property type="match status" value="2"/>
</dbReference>
<evidence type="ECO:0000313" key="7">
    <source>
        <dbReference type="EMBL" id="NYE70422.1"/>
    </source>
</evidence>
<keyword evidence="5" id="KW-0560">Oxidoreductase</keyword>
<dbReference type="GO" id="GO:0016491">
    <property type="term" value="F:oxidoreductase activity"/>
    <property type="evidence" value="ECO:0007669"/>
    <property type="project" value="UniProtKB-KW"/>
</dbReference>
<reference evidence="7 8" key="1">
    <citation type="submission" date="2020-07" db="EMBL/GenBank/DDBJ databases">
        <title>Sequencing the genomes of 1000 actinobacteria strains.</title>
        <authorList>
            <person name="Klenk H.-P."/>
        </authorList>
    </citation>
    <scope>NUCLEOTIDE SEQUENCE [LARGE SCALE GENOMIC DNA]</scope>
    <source>
        <strain evidence="7 8">DSM 22083</strain>
    </source>
</reference>
<protein>
    <submittedName>
        <fullName evidence="7">Threonine dehydrogenase-like Zn-dependent dehydrogenase</fullName>
    </submittedName>
</protein>
<comment type="similarity">
    <text evidence="2">Belongs to the zinc-containing alcohol dehydrogenase family.</text>
</comment>
<dbReference type="InterPro" id="IPR011032">
    <property type="entry name" value="GroES-like_sf"/>
</dbReference>
<keyword evidence="8" id="KW-1185">Reference proteome</keyword>
<dbReference type="AlphaFoldDB" id="A0A7Y9I578"/>
<feature type="domain" description="Alcohol dehydrogenase-like N-terminal" evidence="6">
    <location>
        <begin position="33"/>
        <end position="118"/>
    </location>
</feature>
<dbReference type="GO" id="GO:0046872">
    <property type="term" value="F:metal ion binding"/>
    <property type="evidence" value="ECO:0007669"/>
    <property type="project" value="UniProtKB-KW"/>
</dbReference>